<feature type="domain" description="EamA" evidence="7">
    <location>
        <begin position="157"/>
        <end position="289"/>
    </location>
</feature>
<evidence type="ECO:0000313" key="8">
    <source>
        <dbReference type="EMBL" id="TQJ03506.1"/>
    </source>
</evidence>
<feature type="transmembrane region" description="Helical" evidence="6">
    <location>
        <begin position="128"/>
        <end position="146"/>
    </location>
</feature>
<sequence>MSAKVGAPADRTWLVAVAAALWGTDGLLRLPLAENLPAATVVFWEHLLVAVLLLPVLPAALRALRRCGPREWLAVLVIGAGASAAATALFTAAFQTGDAITPLVLQKLQPILAMLAAFFVLGERLRAGYALFALPALLGAWLLAFPDPLEIELTALRAALLAIGAAALWAAGTVLGRLVSARLSARDVTVLRFTIGLPVAAAVVGIQGASFAPGWGNLLGLALLAFVPGLLALLLYYLGLRATPAARATLAELAFPATAALIGVSFLDSSLSVSQWLGLLVVVGSVTLLGWHERARGTPVVEAELERV</sequence>
<keyword evidence="3 6" id="KW-0812">Transmembrane</keyword>
<gene>
    <name evidence="8" type="ORF">FB471_3268</name>
</gene>
<evidence type="ECO:0000259" key="7">
    <source>
        <dbReference type="Pfam" id="PF00892"/>
    </source>
</evidence>
<evidence type="ECO:0000256" key="1">
    <source>
        <dbReference type="ARBA" id="ARBA00004141"/>
    </source>
</evidence>
<dbReference type="Pfam" id="PF00892">
    <property type="entry name" value="EamA"/>
    <property type="match status" value="2"/>
</dbReference>
<evidence type="ECO:0000256" key="3">
    <source>
        <dbReference type="ARBA" id="ARBA00022692"/>
    </source>
</evidence>
<feature type="domain" description="EamA" evidence="7">
    <location>
        <begin position="14"/>
        <end position="144"/>
    </location>
</feature>
<feature type="transmembrane region" description="Helical" evidence="6">
    <location>
        <begin position="38"/>
        <end position="61"/>
    </location>
</feature>
<feature type="transmembrane region" description="Helical" evidence="6">
    <location>
        <begin position="273"/>
        <end position="291"/>
    </location>
</feature>
<evidence type="ECO:0000256" key="2">
    <source>
        <dbReference type="ARBA" id="ARBA00007362"/>
    </source>
</evidence>
<keyword evidence="4 6" id="KW-1133">Transmembrane helix</keyword>
<dbReference type="PANTHER" id="PTHR32322">
    <property type="entry name" value="INNER MEMBRANE TRANSPORTER"/>
    <property type="match status" value="1"/>
</dbReference>
<feature type="transmembrane region" description="Helical" evidence="6">
    <location>
        <begin position="158"/>
        <end position="178"/>
    </location>
</feature>
<comment type="similarity">
    <text evidence="2">Belongs to the EamA transporter family.</text>
</comment>
<feature type="transmembrane region" description="Helical" evidence="6">
    <location>
        <begin position="218"/>
        <end position="238"/>
    </location>
</feature>
<reference evidence="8 9" key="1">
    <citation type="submission" date="2019-06" db="EMBL/GenBank/DDBJ databases">
        <title>Sequencing the genomes of 1000 actinobacteria strains.</title>
        <authorList>
            <person name="Klenk H.-P."/>
        </authorList>
    </citation>
    <scope>NUCLEOTIDE SEQUENCE [LARGE SCALE GENOMIC DNA]</scope>
    <source>
        <strain evidence="8 9">DSM 45679</strain>
    </source>
</reference>
<keyword evidence="9" id="KW-1185">Reference proteome</keyword>
<comment type="caution">
    <text evidence="8">The sequence shown here is derived from an EMBL/GenBank/DDBJ whole genome shotgun (WGS) entry which is preliminary data.</text>
</comment>
<dbReference type="InterPro" id="IPR037185">
    <property type="entry name" value="EmrE-like"/>
</dbReference>
<dbReference type="GO" id="GO:0016020">
    <property type="term" value="C:membrane"/>
    <property type="evidence" value="ECO:0007669"/>
    <property type="project" value="UniProtKB-SubCell"/>
</dbReference>
<organism evidence="8 9">
    <name type="scientific">Amycolatopsis cihanbeyliensis</name>
    <dbReference type="NCBI Taxonomy" id="1128664"/>
    <lineage>
        <taxon>Bacteria</taxon>
        <taxon>Bacillati</taxon>
        <taxon>Actinomycetota</taxon>
        <taxon>Actinomycetes</taxon>
        <taxon>Pseudonocardiales</taxon>
        <taxon>Pseudonocardiaceae</taxon>
        <taxon>Amycolatopsis</taxon>
    </lineage>
</organism>
<feature type="transmembrane region" description="Helical" evidence="6">
    <location>
        <begin position="73"/>
        <end position="94"/>
    </location>
</feature>
<evidence type="ECO:0000256" key="6">
    <source>
        <dbReference type="SAM" id="Phobius"/>
    </source>
</evidence>
<dbReference type="InterPro" id="IPR000620">
    <property type="entry name" value="EamA_dom"/>
</dbReference>
<dbReference type="Proteomes" id="UP000320876">
    <property type="component" value="Unassembled WGS sequence"/>
</dbReference>
<feature type="transmembrane region" description="Helical" evidence="6">
    <location>
        <begin position="12"/>
        <end position="32"/>
    </location>
</feature>
<evidence type="ECO:0000256" key="5">
    <source>
        <dbReference type="ARBA" id="ARBA00023136"/>
    </source>
</evidence>
<accession>A0A542DK96</accession>
<evidence type="ECO:0000313" key="9">
    <source>
        <dbReference type="Proteomes" id="UP000320876"/>
    </source>
</evidence>
<dbReference type="InterPro" id="IPR050638">
    <property type="entry name" value="AA-Vitamin_Transporters"/>
</dbReference>
<feature type="transmembrane region" description="Helical" evidence="6">
    <location>
        <begin position="250"/>
        <end position="267"/>
    </location>
</feature>
<feature type="transmembrane region" description="Helical" evidence="6">
    <location>
        <begin position="100"/>
        <end position="121"/>
    </location>
</feature>
<proteinExistence type="inferred from homology"/>
<dbReference type="SUPFAM" id="SSF103481">
    <property type="entry name" value="Multidrug resistance efflux transporter EmrE"/>
    <property type="match status" value="2"/>
</dbReference>
<feature type="transmembrane region" description="Helical" evidence="6">
    <location>
        <begin position="190"/>
        <end position="212"/>
    </location>
</feature>
<evidence type="ECO:0000256" key="4">
    <source>
        <dbReference type="ARBA" id="ARBA00022989"/>
    </source>
</evidence>
<name>A0A542DK96_AMYCI</name>
<keyword evidence="5 6" id="KW-0472">Membrane</keyword>
<dbReference type="EMBL" id="VFML01000001">
    <property type="protein sequence ID" value="TQJ03506.1"/>
    <property type="molecule type" value="Genomic_DNA"/>
</dbReference>
<dbReference type="AlphaFoldDB" id="A0A542DK96"/>
<protein>
    <submittedName>
        <fullName evidence="8">Threonine/homoserine efflux transporter RhtA</fullName>
    </submittedName>
</protein>
<comment type="subcellular location">
    <subcellularLocation>
        <location evidence="1">Membrane</location>
        <topology evidence="1">Multi-pass membrane protein</topology>
    </subcellularLocation>
</comment>
<dbReference type="RefSeq" id="WP_246076434.1">
    <property type="nucleotide sequence ID" value="NZ_VFML01000001.1"/>
</dbReference>
<dbReference type="PANTHER" id="PTHR32322:SF2">
    <property type="entry name" value="EAMA DOMAIN-CONTAINING PROTEIN"/>
    <property type="match status" value="1"/>
</dbReference>